<dbReference type="RefSeq" id="WP_157301514.1">
    <property type="nucleotide sequence ID" value="NZ_BAAAZB010000004.1"/>
</dbReference>
<sequence length="217" mass="23612">MHFSKTITVSITNPPIPQYSWKGDCPGTIGYCANSGTYYAINVPVGVTYQYSYDNSTWTSMSLPPRFYVACDQSLSVYIRAVGCSGNVSAAYHLNVRALSDKICFPPGHGQRVAEDSILSLKGTASIETSTKTFKVYPVPATDNLNILLNNTIKTAAASQSIKEVKIIDISGKITRQIIYGEGIRSTSINVSGIRPGIYIIQVFNGSVWLGQKIIIQ</sequence>
<protein>
    <submittedName>
        <fullName evidence="2">T9SS type A sorting domain-containing protein</fullName>
    </submittedName>
</protein>
<accession>A0A6N8JF05</accession>
<dbReference type="Pfam" id="PF18962">
    <property type="entry name" value="Por_Secre_tail"/>
    <property type="match status" value="1"/>
</dbReference>
<reference evidence="2 3" key="1">
    <citation type="submission" date="2019-12" db="EMBL/GenBank/DDBJ databases">
        <title>The draft genomic sequence of strain Chitinophaga oryziterrae JCM 16595.</title>
        <authorList>
            <person name="Zhang X."/>
        </authorList>
    </citation>
    <scope>NUCLEOTIDE SEQUENCE [LARGE SCALE GENOMIC DNA]</scope>
    <source>
        <strain evidence="2 3">JCM 16595</strain>
    </source>
</reference>
<evidence type="ECO:0000313" key="2">
    <source>
        <dbReference type="EMBL" id="MVT42899.1"/>
    </source>
</evidence>
<evidence type="ECO:0000313" key="3">
    <source>
        <dbReference type="Proteomes" id="UP000468388"/>
    </source>
</evidence>
<comment type="caution">
    <text evidence="2">The sequence shown here is derived from an EMBL/GenBank/DDBJ whole genome shotgun (WGS) entry which is preliminary data.</text>
</comment>
<dbReference type="InterPro" id="IPR026444">
    <property type="entry name" value="Secre_tail"/>
</dbReference>
<feature type="domain" description="Secretion system C-terminal sorting" evidence="1">
    <location>
        <begin position="136"/>
        <end position="216"/>
    </location>
</feature>
<name>A0A6N8JF05_9BACT</name>
<dbReference type="NCBIfam" id="TIGR04183">
    <property type="entry name" value="Por_Secre_tail"/>
    <property type="match status" value="1"/>
</dbReference>
<dbReference type="Proteomes" id="UP000468388">
    <property type="component" value="Unassembled WGS sequence"/>
</dbReference>
<dbReference type="EMBL" id="WRXO01000006">
    <property type="protein sequence ID" value="MVT42899.1"/>
    <property type="molecule type" value="Genomic_DNA"/>
</dbReference>
<dbReference type="OrthoDB" id="5482808at2"/>
<keyword evidence="3" id="KW-1185">Reference proteome</keyword>
<gene>
    <name evidence="2" type="ORF">GO495_20050</name>
</gene>
<organism evidence="2 3">
    <name type="scientific">Chitinophaga oryziterrae</name>
    <dbReference type="NCBI Taxonomy" id="1031224"/>
    <lineage>
        <taxon>Bacteria</taxon>
        <taxon>Pseudomonadati</taxon>
        <taxon>Bacteroidota</taxon>
        <taxon>Chitinophagia</taxon>
        <taxon>Chitinophagales</taxon>
        <taxon>Chitinophagaceae</taxon>
        <taxon>Chitinophaga</taxon>
    </lineage>
</organism>
<dbReference type="AlphaFoldDB" id="A0A6N8JF05"/>
<proteinExistence type="predicted"/>
<evidence type="ECO:0000259" key="1">
    <source>
        <dbReference type="Pfam" id="PF18962"/>
    </source>
</evidence>